<dbReference type="SUPFAM" id="SSF51126">
    <property type="entry name" value="Pectin lyase-like"/>
    <property type="match status" value="1"/>
</dbReference>
<evidence type="ECO:0000313" key="2">
    <source>
        <dbReference type="Proteomes" id="UP001165962"/>
    </source>
</evidence>
<dbReference type="Gene3D" id="3.30.1910.20">
    <property type="entry name" value="asparaginyl-tRNA synthetase, N-terminal domain"/>
    <property type="match status" value="1"/>
</dbReference>
<gene>
    <name evidence="1" type="ORF">G9U52_27550</name>
</gene>
<sequence length="292" mass="29753">MATSNFKVFNETMSNIENDVQYLADAQRVGGVVPGVAPSALHNKLYRQVSIMVAALGQLSANRGFSVSDADLTALVAALNGALGPAQTTGTMTLYVSTTGNDTTGDGSIGLPYRTVQFAINKIPQIVNHSVIINIAAGTYAEAINIAGFNGKGILELIGNTASATVSVISILMQVCGCKVKSSGLNVTTTTGAAITVDGCQWAHLNTNFVTSSGAFEGIRAVSSFVYTAGNVLSNRSVAIYSDFMSVVGSTNNTGTGNTIGLYASTAGTIGKGGTQPAGTTAEAFSTGGVIR</sequence>
<organism evidence="1 2">
    <name type="scientific">Paenibacillus agricola</name>
    <dbReference type="NCBI Taxonomy" id="2716264"/>
    <lineage>
        <taxon>Bacteria</taxon>
        <taxon>Bacillati</taxon>
        <taxon>Bacillota</taxon>
        <taxon>Bacilli</taxon>
        <taxon>Bacillales</taxon>
        <taxon>Paenibacillaceae</taxon>
        <taxon>Paenibacillus</taxon>
    </lineage>
</organism>
<reference evidence="1" key="1">
    <citation type="submission" date="2020-03" db="EMBL/GenBank/DDBJ databases">
        <title>Draft sequencing of Paenibacilllus sp. S3N08.</title>
        <authorList>
            <person name="Kim D.-U."/>
        </authorList>
    </citation>
    <scope>NUCLEOTIDE SEQUENCE</scope>
    <source>
        <strain evidence="1">S3N08</strain>
    </source>
</reference>
<name>A0ABX0JAQ9_9BACL</name>
<dbReference type="InterPro" id="IPR011050">
    <property type="entry name" value="Pectin_lyase_fold/virulence"/>
</dbReference>
<evidence type="ECO:0008006" key="3">
    <source>
        <dbReference type="Google" id="ProtNLM"/>
    </source>
</evidence>
<evidence type="ECO:0000313" key="1">
    <source>
        <dbReference type="EMBL" id="NHN33577.1"/>
    </source>
</evidence>
<accession>A0ABX0JAQ9</accession>
<proteinExistence type="predicted"/>
<dbReference type="Proteomes" id="UP001165962">
    <property type="component" value="Unassembled WGS sequence"/>
</dbReference>
<dbReference type="EMBL" id="JAAOIW010000012">
    <property type="protein sequence ID" value="NHN33577.1"/>
    <property type="molecule type" value="Genomic_DNA"/>
</dbReference>
<comment type="caution">
    <text evidence="1">The sequence shown here is derived from an EMBL/GenBank/DDBJ whole genome shotgun (WGS) entry which is preliminary data.</text>
</comment>
<dbReference type="RefSeq" id="WP_166153875.1">
    <property type="nucleotide sequence ID" value="NZ_JAAOIW010000012.1"/>
</dbReference>
<keyword evidence="2" id="KW-1185">Reference proteome</keyword>
<protein>
    <recommendedName>
        <fullName evidence="3">DUF1565 domain-containing protein</fullName>
    </recommendedName>
</protein>